<reference evidence="1" key="2">
    <citation type="submission" date="2021-03" db="UniProtKB">
        <authorList>
            <consortium name="EnsemblPlants"/>
        </authorList>
    </citation>
    <scope>IDENTIFICATION</scope>
</reference>
<dbReference type="OMA" id="CELFWIK"/>
<proteinExistence type="predicted"/>
<evidence type="ECO:0000313" key="1">
    <source>
        <dbReference type="EnsemblPlants" id="cds.novel_model_3215_5bd9a17a"/>
    </source>
</evidence>
<protein>
    <submittedName>
        <fullName evidence="1">Uncharacterized protein</fullName>
    </submittedName>
</protein>
<dbReference type="Gramene" id="novel_model_3215_5bd9a17a">
    <property type="protein sequence ID" value="cds.novel_model_3215_5bd9a17a"/>
    <property type="gene ID" value="novel_gene_1716_5bd9a17a"/>
</dbReference>
<name>A0A803QZC5_CANSA</name>
<dbReference type="EMBL" id="UZAU01000372">
    <property type="status" value="NOT_ANNOTATED_CDS"/>
    <property type="molecule type" value="Genomic_DNA"/>
</dbReference>
<dbReference type="AlphaFoldDB" id="A0A803QZC5"/>
<dbReference type="EnsemblPlants" id="novel_model_3215_5bd9a17a">
    <property type="protein sequence ID" value="cds.novel_model_3215_5bd9a17a"/>
    <property type="gene ID" value="novel_gene_1716_5bd9a17a"/>
</dbReference>
<organism evidence="1 2">
    <name type="scientific">Cannabis sativa</name>
    <name type="common">Hemp</name>
    <name type="synonym">Marijuana</name>
    <dbReference type="NCBI Taxonomy" id="3483"/>
    <lineage>
        <taxon>Eukaryota</taxon>
        <taxon>Viridiplantae</taxon>
        <taxon>Streptophyta</taxon>
        <taxon>Embryophyta</taxon>
        <taxon>Tracheophyta</taxon>
        <taxon>Spermatophyta</taxon>
        <taxon>Magnoliopsida</taxon>
        <taxon>eudicotyledons</taxon>
        <taxon>Gunneridae</taxon>
        <taxon>Pentapetalae</taxon>
        <taxon>rosids</taxon>
        <taxon>fabids</taxon>
        <taxon>Rosales</taxon>
        <taxon>Cannabaceae</taxon>
        <taxon>Cannabis</taxon>
    </lineage>
</organism>
<evidence type="ECO:0000313" key="2">
    <source>
        <dbReference type="Proteomes" id="UP000596661"/>
    </source>
</evidence>
<keyword evidence="2" id="KW-1185">Reference proteome</keyword>
<dbReference type="Proteomes" id="UP000596661">
    <property type="component" value="Chromosome 4"/>
</dbReference>
<reference evidence="1" key="1">
    <citation type="submission" date="2018-11" db="EMBL/GenBank/DDBJ databases">
        <authorList>
            <person name="Grassa J C."/>
        </authorList>
    </citation>
    <scope>NUCLEOTIDE SEQUENCE [LARGE SCALE GENOMIC DNA]</scope>
</reference>
<accession>A0A803QZC5</accession>
<sequence length="92" mass="10492">MKIVLVPKVIEDPLQVIVSLLGVIWSLGKLRSKMLCLDPMQNKNIKLRHNLCEVKWIHQLLTEVGFKTSVPVKLCCNNQDTLDIASNLVFHE</sequence>